<accession>A0ABW1QZA1</accession>
<organism evidence="9 10">
    <name type="scientific">Nocardioides yefusunii</name>
    <dbReference type="NCBI Taxonomy" id="2500546"/>
    <lineage>
        <taxon>Bacteria</taxon>
        <taxon>Bacillati</taxon>
        <taxon>Actinomycetota</taxon>
        <taxon>Actinomycetes</taxon>
        <taxon>Propionibacteriales</taxon>
        <taxon>Nocardioidaceae</taxon>
        <taxon>Nocardioides</taxon>
    </lineage>
</organism>
<dbReference type="Pfam" id="PF07690">
    <property type="entry name" value="MFS_1"/>
    <property type="match status" value="1"/>
</dbReference>
<dbReference type="InterPro" id="IPR036259">
    <property type="entry name" value="MFS_trans_sf"/>
</dbReference>
<feature type="transmembrane region" description="Helical" evidence="7">
    <location>
        <begin position="204"/>
        <end position="225"/>
    </location>
</feature>
<dbReference type="InterPro" id="IPR011701">
    <property type="entry name" value="MFS"/>
</dbReference>
<feature type="transmembrane region" description="Helical" evidence="7">
    <location>
        <begin position="309"/>
        <end position="330"/>
    </location>
</feature>
<evidence type="ECO:0000256" key="2">
    <source>
        <dbReference type="ARBA" id="ARBA00022475"/>
    </source>
</evidence>
<evidence type="ECO:0000256" key="6">
    <source>
        <dbReference type="SAM" id="MobiDB-lite"/>
    </source>
</evidence>
<sequence>MNVSSPSTDAATDASTAPTSADPAVDPAAGSTPPLTSTGDPYDSRRFVLAVLALAVGGFAIGTTEFVSMGLLPQMARATDVSIPSAGHAISAYAIGVVIGAPTMAVLGARWPRRNALLGFMALFAVGNIATALVSSYDGLLLARFVAGLPHGAYFGVASLLAASMARQGREGRAVATVMMGLSVANLLGVPMATWLGQTIGWRAAYWVVAALGLLTFALVVACIPRRPGDATASWRTELGVFKKPQVLITLVAGAVGFGGMFAVYSYVVPTLTEVGGLDESAAPVFLFVFGLGMVLGTWLAGEMSSWSIFGSLFVGSIGQGLCLLAFAAFAASGWWTLPLVMGITTFGSILVVNLQVRLMSVTSEAPTIGAAMNHAALNMANALGAWLGGLVIAAGWGYRAPGVVGFGLAAVGAFVLFASWGLERRTRAVL</sequence>
<feature type="transmembrane region" description="Helical" evidence="7">
    <location>
        <begin position="376"/>
        <end position="397"/>
    </location>
</feature>
<feature type="transmembrane region" description="Helical" evidence="7">
    <location>
        <begin position="246"/>
        <end position="269"/>
    </location>
</feature>
<reference evidence="10" key="1">
    <citation type="journal article" date="2019" name="Int. J. Syst. Evol. Microbiol.">
        <title>The Global Catalogue of Microorganisms (GCM) 10K type strain sequencing project: providing services to taxonomists for standard genome sequencing and annotation.</title>
        <authorList>
            <consortium name="The Broad Institute Genomics Platform"/>
            <consortium name="The Broad Institute Genome Sequencing Center for Infectious Disease"/>
            <person name="Wu L."/>
            <person name="Ma J."/>
        </authorList>
    </citation>
    <scope>NUCLEOTIDE SEQUENCE [LARGE SCALE GENOMIC DNA]</scope>
    <source>
        <strain evidence="10">DFY28</strain>
    </source>
</reference>
<feature type="transmembrane region" description="Helical" evidence="7">
    <location>
        <begin position="90"/>
        <end position="109"/>
    </location>
</feature>
<gene>
    <name evidence="9" type="ORF">ACFPWU_11980</name>
</gene>
<dbReference type="CDD" id="cd17324">
    <property type="entry name" value="MFS_NepI_like"/>
    <property type="match status" value="1"/>
</dbReference>
<evidence type="ECO:0000256" key="5">
    <source>
        <dbReference type="ARBA" id="ARBA00023136"/>
    </source>
</evidence>
<feature type="transmembrane region" description="Helical" evidence="7">
    <location>
        <begin position="403"/>
        <end position="423"/>
    </location>
</feature>
<feature type="transmembrane region" description="Helical" evidence="7">
    <location>
        <begin position="175"/>
        <end position="198"/>
    </location>
</feature>
<evidence type="ECO:0000313" key="9">
    <source>
        <dbReference type="EMBL" id="MFC6154378.1"/>
    </source>
</evidence>
<dbReference type="PANTHER" id="PTHR43124">
    <property type="entry name" value="PURINE EFFLUX PUMP PBUE"/>
    <property type="match status" value="1"/>
</dbReference>
<feature type="transmembrane region" description="Helical" evidence="7">
    <location>
        <begin position="281"/>
        <end position="302"/>
    </location>
</feature>
<evidence type="ECO:0000256" key="7">
    <source>
        <dbReference type="SAM" id="Phobius"/>
    </source>
</evidence>
<keyword evidence="4 7" id="KW-1133">Transmembrane helix</keyword>
<feature type="region of interest" description="Disordered" evidence="6">
    <location>
        <begin position="1"/>
        <end position="38"/>
    </location>
</feature>
<evidence type="ECO:0000313" key="10">
    <source>
        <dbReference type="Proteomes" id="UP001596098"/>
    </source>
</evidence>
<dbReference type="PANTHER" id="PTHR43124:SF3">
    <property type="entry name" value="CHLORAMPHENICOL EFFLUX PUMP RV0191"/>
    <property type="match status" value="1"/>
</dbReference>
<evidence type="ECO:0000256" key="3">
    <source>
        <dbReference type="ARBA" id="ARBA00022692"/>
    </source>
</evidence>
<evidence type="ECO:0000256" key="1">
    <source>
        <dbReference type="ARBA" id="ARBA00004651"/>
    </source>
</evidence>
<feature type="domain" description="Major facilitator superfamily (MFS) profile" evidence="8">
    <location>
        <begin position="50"/>
        <end position="428"/>
    </location>
</feature>
<dbReference type="Gene3D" id="1.20.1250.20">
    <property type="entry name" value="MFS general substrate transporter like domains"/>
    <property type="match status" value="1"/>
</dbReference>
<dbReference type="InterPro" id="IPR050189">
    <property type="entry name" value="MFS_Efflux_Transporters"/>
</dbReference>
<keyword evidence="5 7" id="KW-0472">Membrane</keyword>
<comment type="subcellular location">
    <subcellularLocation>
        <location evidence="1">Cell membrane</location>
        <topology evidence="1">Multi-pass membrane protein</topology>
    </subcellularLocation>
</comment>
<feature type="compositionally biased region" description="Low complexity" evidence="6">
    <location>
        <begin position="1"/>
        <end position="24"/>
    </location>
</feature>
<feature type="transmembrane region" description="Helical" evidence="7">
    <location>
        <begin position="116"/>
        <end position="135"/>
    </location>
</feature>
<evidence type="ECO:0000259" key="8">
    <source>
        <dbReference type="PROSITE" id="PS50850"/>
    </source>
</evidence>
<protein>
    <submittedName>
        <fullName evidence="9">MFS transporter</fullName>
    </submittedName>
</protein>
<keyword evidence="10" id="KW-1185">Reference proteome</keyword>
<dbReference type="InterPro" id="IPR020846">
    <property type="entry name" value="MFS_dom"/>
</dbReference>
<feature type="transmembrane region" description="Helical" evidence="7">
    <location>
        <begin position="47"/>
        <end position="70"/>
    </location>
</feature>
<dbReference type="EMBL" id="JBHSQI010000005">
    <property type="protein sequence ID" value="MFC6154378.1"/>
    <property type="molecule type" value="Genomic_DNA"/>
</dbReference>
<proteinExistence type="predicted"/>
<evidence type="ECO:0000256" key="4">
    <source>
        <dbReference type="ARBA" id="ARBA00022989"/>
    </source>
</evidence>
<keyword evidence="2" id="KW-1003">Cell membrane</keyword>
<name>A0ABW1QZA1_9ACTN</name>
<dbReference type="Proteomes" id="UP001596098">
    <property type="component" value="Unassembled WGS sequence"/>
</dbReference>
<dbReference type="RefSeq" id="WP_128221449.1">
    <property type="nucleotide sequence ID" value="NZ_CP034929.1"/>
</dbReference>
<feature type="transmembrane region" description="Helical" evidence="7">
    <location>
        <begin position="336"/>
        <end position="355"/>
    </location>
</feature>
<feature type="transmembrane region" description="Helical" evidence="7">
    <location>
        <begin position="141"/>
        <end position="163"/>
    </location>
</feature>
<dbReference type="SUPFAM" id="SSF103473">
    <property type="entry name" value="MFS general substrate transporter"/>
    <property type="match status" value="1"/>
</dbReference>
<dbReference type="PROSITE" id="PS50850">
    <property type="entry name" value="MFS"/>
    <property type="match status" value="1"/>
</dbReference>
<comment type="caution">
    <text evidence="9">The sequence shown here is derived from an EMBL/GenBank/DDBJ whole genome shotgun (WGS) entry which is preliminary data.</text>
</comment>
<keyword evidence="3 7" id="KW-0812">Transmembrane</keyword>